<feature type="compositionally biased region" description="Acidic residues" evidence="1">
    <location>
        <begin position="70"/>
        <end position="100"/>
    </location>
</feature>
<reference evidence="2 3" key="1">
    <citation type="journal article" date="2012" name="J. Bacteriol.">
        <title>Genome Sequence of Galbibacter marinum Type Strain ck-I2-15.</title>
        <authorList>
            <person name="Lai Q."/>
            <person name="Li C."/>
            <person name="Shao Z."/>
        </authorList>
    </citation>
    <scope>NUCLEOTIDE SEQUENCE [LARGE SCALE GENOMIC DNA]</scope>
    <source>
        <strain evidence="3">ck-I2-15</strain>
    </source>
</reference>
<gene>
    <name evidence="2" type="ORF">I215_03805</name>
</gene>
<evidence type="ECO:0008006" key="4">
    <source>
        <dbReference type="Google" id="ProtNLM"/>
    </source>
</evidence>
<organism evidence="2 3">
    <name type="scientific">Galbibacter marinus</name>
    <dbReference type="NCBI Taxonomy" id="555500"/>
    <lineage>
        <taxon>Bacteria</taxon>
        <taxon>Pseudomonadati</taxon>
        <taxon>Bacteroidota</taxon>
        <taxon>Flavobacteriia</taxon>
        <taxon>Flavobacteriales</taxon>
        <taxon>Flavobacteriaceae</taxon>
        <taxon>Galbibacter</taxon>
    </lineage>
</organism>
<dbReference type="EMBL" id="AMSG01000003">
    <property type="protein sequence ID" value="EKF56038.1"/>
    <property type="molecule type" value="Genomic_DNA"/>
</dbReference>
<dbReference type="STRING" id="555500.I215_03805"/>
<proteinExistence type="predicted"/>
<name>K2P4S3_9FLAO</name>
<accession>K2P4S3</accession>
<evidence type="ECO:0000256" key="1">
    <source>
        <dbReference type="SAM" id="MobiDB-lite"/>
    </source>
</evidence>
<dbReference type="OrthoDB" id="1122172at2"/>
<protein>
    <recommendedName>
        <fullName evidence="4">DNA primase</fullName>
    </recommendedName>
</protein>
<sequence length="100" mass="11647">MRRVIVDFKKLTNEILSMLVEKYPDGYGDDDIIRFKNANNESVEAVEVRTDDTIYLVKVSTRLANTMEKFEDEDEEDFVSEEMSDNLDIPGDDEDQDDEE</sequence>
<evidence type="ECO:0000313" key="2">
    <source>
        <dbReference type="EMBL" id="EKF56038.1"/>
    </source>
</evidence>
<dbReference type="RefSeq" id="WP_008990634.1">
    <property type="nucleotide sequence ID" value="NZ_AMSG01000003.1"/>
</dbReference>
<keyword evidence="3" id="KW-1185">Reference proteome</keyword>
<feature type="region of interest" description="Disordered" evidence="1">
    <location>
        <begin position="68"/>
        <end position="100"/>
    </location>
</feature>
<comment type="caution">
    <text evidence="2">The sequence shown here is derived from an EMBL/GenBank/DDBJ whole genome shotgun (WGS) entry which is preliminary data.</text>
</comment>
<dbReference type="eggNOG" id="ENOG5032RQT">
    <property type="taxonomic scope" value="Bacteria"/>
</dbReference>
<dbReference type="AlphaFoldDB" id="K2P4S3"/>
<dbReference type="PATRIC" id="fig|555500.3.peg.790"/>
<dbReference type="Proteomes" id="UP000007364">
    <property type="component" value="Unassembled WGS sequence"/>
</dbReference>
<evidence type="ECO:0000313" key="3">
    <source>
        <dbReference type="Proteomes" id="UP000007364"/>
    </source>
</evidence>